<feature type="region of interest" description="Disordered" evidence="1">
    <location>
        <begin position="1"/>
        <end position="160"/>
    </location>
</feature>
<feature type="compositionally biased region" description="Low complexity" evidence="1">
    <location>
        <begin position="28"/>
        <end position="37"/>
    </location>
</feature>
<evidence type="ECO:0000313" key="3">
    <source>
        <dbReference type="Proteomes" id="UP000095767"/>
    </source>
</evidence>
<evidence type="ECO:0000313" key="2">
    <source>
        <dbReference type="EMBL" id="OEL20816.1"/>
    </source>
</evidence>
<dbReference type="AlphaFoldDB" id="A0A1E5V6N2"/>
<feature type="compositionally biased region" description="Basic and acidic residues" evidence="1">
    <location>
        <begin position="42"/>
        <end position="56"/>
    </location>
</feature>
<proteinExistence type="predicted"/>
<feature type="non-terminal residue" evidence="2">
    <location>
        <position position="1"/>
    </location>
</feature>
<comment type="caution">
    <text evidence="2">The sequence shown here is derived from an EMBL/GenBank/DDBJ whole genome shotgun (WGS) entry which is preliminary data.</text>
</comment>
<protein>
    <submittedName>
        <fullName evidence="2">Uncharacterized protein</fullName>
    </submittedName>
</protein>
<keyword evidence="3" id="KW-1185">Reference proteome</keyword>
<dbReference type="EMBL" id="LWDX02049616">
    <property type="protein sequence ID" value="OEL20816.1"/>
    <property type="molecule type" value="Genomic_DNA"/>
</dbReference>
<name>A0A1E5V6N2_9POAL</name>
<reference evidence="2 3" key="1">
    <citation type="submission" date="2016-09" db="EMBL/GenBank/DDBJ databases">
        <title>The draft genome of Dichanthelium oligosanthes: A C3 panicoid grass species.</title>
        <authorList>
            <person name="Studer A.J."/>
            <person name="Schnable J.C."/>
            <person name="Brutnell T.P."/>
        </authorList>
    </citation>
    <scope>NUCLEOTIDE SEQUENCE [LARGE SCALE GENOMIC DNA]</scope>
    <source>
        <strain evidence="3">cv. Kellogg 1175</strain>
        <tissue evidence="2">Leaf</tissue>
    </source>
</reference>
<evidence type="ECO:0000256" key="1">
    <source>
        <dbReference type="SAM" id="MobiDB-lite"/>
    </source>
</evidence>
<dbReference type="Proteomes" id="UP000095767">
    <property type="component" value="Unassembled WGS sequence"/>
</dbReference>
<feature type="compositionally biased region" description="Low complexity" evidence="1">
    <location>
        <begin position="72"/>
        <end position="94"/>
    </location>
</feature>
<sequence>LYAPRAGHVWRPARTGLTEAAGSTSPQPAAFRRPAAASWTGGEREGEAIGRRRLELGFEEEERQQAAGSRYADPGAGHLAAALHAAAGAGAPDGAPRRRAAADLPRRRLPPGPAAVARRGLEPPRPPRLRHRHAMISNRPTAPPAASSSSSSSSLYMPWT</sequence>
<organism evidence="2 3">
    <name type="scientific">Dichanthelium oligosanthes</name>
    <dbReference type="NCBI Taxonomy" id="888268"/>
    <lineage>
        <taxon>Eukaryota</taxon>
        <taxon>Viridiplantae</taxon>
        <taxon>Streptophyta</taxon>
        <taxon>Embryophyta</taxon>
        <taxon>Tracheophyta</taxon>
        <taxon>Spermatophyta</taxon>
        <taxon>Magnoliopsida</taxon>
        <taxon>Liliopsida</taxon>
        <taxon>Poales</taxon>
        <taxon>Poaceae</taxon>
        <taxon>PACMAD clade</taxon>
        <taxon>Panicoideae</taxon>
        <taxon>Panicodae</taxon>
        <taxon>Paniceae</taxon>
        <taxon>Dichantheliinae</taxon>
        <taxon>Dichanthelium</taxon>
    </lineage>
</organism>
<accession>A0A1E5V6N2</accession>
<gene>
    <name evidence="2" type="ORF">BAE44_0018165</name>
</gene>